<dbReference type="PANTHER" id="PTHR30290">
    <property type="entry name" value="PERIPLASMIC BINDING COMPONENT OF ABC TRANSPORTER"/>
    <property type="match status" value="1"/>
</dbReference>
<dbReference type="CDD" id="cd08511">
    <property type="entry name" value="PBP2_NikA_DppA_OppA_like_5"/>
    <property type="match status" value="1"/>
</dbReference>
<dbReference type="Gene3D" id="3.10.105.10">
    <property type="entry name" value="Dipeptide-binding Protein, Domain 3"/>
    <property type="match status" value="1"/>
</dbReference>
<dbReference type="Gene3D" id="3.90.76.10">
    <property type="entry name" value="Dipeptide-binding Protein, Domain 1"/>
    <property type="match status" value="1"/>
</dbReference>
<dbReference type="InterPro" id="IPR039424">
    <property type="entry name" value="SBP_5"/>
</dbReference>
<dbReference type="EMBL" id="CABPRV010000010">
    <property type="protein sequence ID" value="VVE38124.1"/>
    <property type="molecule type" value="Genomic_DNA"/>
</dbReference>
<dbReference type="PROSITE" id="PS01040">
    <property type="entry name" value="SBP_BACTERIAL_5"/>
    <property type="match status" value="1"/>
</dbReference>
<evidence type="ECO:0000259" key="4">
    <source>
        <dbReference type="Pfam" id="PF00496"/>
    </source>
</evidence>
<dbReference type="RefSeq" id="WP_174981358.1">
    <property type="nucleotide sequence ID" value="NZ_CABPRV010000010.1"/>
</dbReference>
<comment type="caution">
    <text evidence="5">The sequence shown here is derived from an EMBL/GenBank/DDBJ whole genome shotgun (WGS) entry which is preliminary data.</text>
</comment>
<dbReference type="InterPro" id="IPR030678">
    <property type="entry name" value="Peptide/Ni-bd"/>
</dbReference>
<gene>
    <name evidence="5" type="ORF">PCA20602_04020</name>
</gene>
<accession>A0ABY6WA88</accession>
<organism evidence="5 6">
    <name type="scientific">Pandoraea capi</name>
    <dbReference type="NCBI Taxonomy" id="2508286"/>
    <lineage>
        <taxon>Bacteria</taxon>
        <taxon>Pseudomonadati</taxon>
        <taxon>Pseudomonadota</taxon>
        <taxon>Betaproteobacteria</taxon>
        <taxon>Burkholderiales</taxon>
        <taxon>Burkholderiaceae</taxon>
        <taxon>Pandoraea</taxon>
    </lineage>
</organism>
<evidence type="ECO:0000256" key="2">
    <source>
        <dbReference type="ARBA" id="ARBA00022729"/>
    </source>
</evidence>
<feature type="chain" id="PRO_5046211521" evidence="3">
    <location>
        <begin position="24"/>
        <end position="504"/>
    </location>
</feature>
<evidence type="ECO:0000313" key="6">
    <source>
        <dbReference type="Proteomes" id="UP000366065"/>
    </source>
</evidence>
<evidence type="ECO:0000256" key="3">
    <source>
        <dbReference type="SAM" id="SignalP"/>
    </source>
</evidence>
<name>A0ABY6WA88_9BURK</name>
<comment type="similarity">
    <text evidence="1">Belongs to the bacterial solute-binding protein 5 family.</text>
</comment>
<evidence type="ECO:0000256" key="1">
    <source>
        <dbReference type="ARBA" id="ARBA00005695"/>
    </source>
</evidence>
<evidence type="ECO:0000313" key="5">
    <source>
        <dbReference type="EMBL" id="VVE38124.1"/>
    </source>
</evidence>
<dbReference type="InterPro" id="IPR000914">
    <property type="entry name" value="SBP_5_dom"/>
</dbReference>
<dbReference type="Gene3D" id="3.40.190.10">
    <property type="entry name" value="Periplasmic binding protein-like II"/>
    <property type="match status" value="1"/>
</dbReference>
<dbReference type="PIRSF" id="PIRSF002741">
    <property type="entry name" value="MppA"/>
    <property type="match status" value="1"/>
</dbReference>
<keyword evidence="2 3" id="KW-0732">Signal</keyword>
<dbReference type="Pfam" id="PF00496">
    <property type="entry name" value="SBP_bac_5"/>
    <property type="match status" value="1"/>
</dbReference>
<dbReference type="Proteomes" id="UP000366065">
    <property type="component" value="Unassembled WGS sequence"/>
</dbReference>
<protein>
    <submittedName>
        <fullName evidence="5">ABC transporter substrate-binding protein</fullName>
    </submittedName>
</protein>
<dbReference type="InterPro" id="IPR023765">
    <property type="entry name" value="SBP_5_CS"/>
</dbReference>
<reference evidence="5 6" key="1">
    <citation type="submission" date="2019-08" db="EMBL/GenBank/DDBJ databases">
        <authorList>
            <person name="Peeters C."/>
        </authorList>
    </citation>
    <scope>NUCLEOTIDE SEQUENCE [LARGE SCALE GENOMIC DNA]</scope>
    <source>
        <strain evidence="5 6">LMG 20602</strain>
    </source>
</reference>
<dbReference type="PANTHER" id="PTHR30290:SF38">
    <property type="entry name" value="D,D-DIPEPTIDE-BINDING PERIPLASMIC PROTEIN DDPA-RELATED"/>
    <property type="match status" value="1"/>
</dbReference>
<keyword evidence="6" id="KW-1185">Reference proteome</keyword>
<feature type="signal peptide" evidence="3">
    <location>
        <begin position="1"/>
        <end position="23"/>
    </location>
</feature>
<dbReference type="SUPFAM" id="SSF53850">
    <property type="entry name" value="Periplasmic binding protein-like II"/>
    <property type="match status" value="1"/>
</dbReference>
<feature type="domain" description="Solute-binding protein family 5" evidence="4">
    <location>
        <begin position="71"/>
        <end position="424"/>
    </location>
</feature>
<sequence length="504" mass="55155">MRNVLLDLVLATALTTGAASVMAQSTAPSTLRIGLQEDIGSLDPARSSQVVDRMVLRSLCSSLVDISTDLKFVPMLATAWNVSADGKTWTFKLRKGVKFHDDEPFNAAAVKANLDRARTMPASNRKSELSSIDHVDVVDDSTVNIVLKTPDSALLATLSDRAGMMLAPNTLKDDAAVQSRPVCSGPYKFVQRVQNDRVVLEKFAGFWEADKYPIQKVIYLPIPDTTVRLANVRSGSLDMLERLSPSDVKSVKRDANLTFISMGGLGYYGLTFNVAANANKALRDKRVRQAFDLSIDRDAINQVIGGGIFTPANQALPHSGQYYDTSIKTTKRDVAKAKALLKSAGFEKVEVTLSFGNSTVSNQMAQMLQAMLAESGITLKLRPMDYAAALDAAHRGDFDVLYNGWSGRVDPDGNLHQFVSCKGNLNYGQYCNADVDKLLNDARVKSTVAERKPLYDAANKILSDEDPILYLYVQPWPYVLTKKVQGFVAYPDGLIRLRGVSLKG</sequence>
<proteinExistence type="inferred from homology"/>